<dbReference type="KEGG" id="tpal:117647500"/>
<evidence type="ECO:0000256" key="5">
    <source>
        <dbReference type="ARBA" id="ARBA00023136"/>
    </source>
</evidence>
<dbReference type="InParanoid" id="A0A6P8ZBH4"/>
<organism evidence="8">
    <name type="scientific">Thrips palmi</name>
    <name type="common">Melon thrips</name>
    <dbReference type="NCBI Taxonomy" id="161013"/>
    <lineage>
        <taxon>Eukaryota</taxon>
        <taxon>Metazoa</taxon>
        <taxon>Ecdysozoa</taxon>
        <taxon>Arthropoda</taxon>
        <taxon>Hexapoda</taxon>
        <taxon>Insecta</taxon>
        <taxon>Pterygota</taxon>
        <taxon>Neoptera</taxon>
        <taxon>Paraneoptera</taxon>
        <taxon>Thysanoptera</taxon>
        <taxon>Terebrantia</taxon>
        <taxon>Thripoidea</taxon>
        <taxon>Thripidae</taxon>
        <taxon>Thrips</taxon>
    </lineage>
</organism>
<dbReference type="RefSeq" id="XP_034245147.1">
    <property type="nucleotide sequence ID" value="XM_034389256.1"/>
</dbReference>
<sequence length="334" mass="36366">MVMSFAAAQHRARDEEQDFDGTIIKYLVYIQCGVPVVLLPLYALQRVRLTEYLHDWNKFQAEFARRSGRALSTLRPFSSRDSLEMLAVVVLWEAVVASCQLPLHPPVVVLALVLSNVLAALLASLWYLHGRLLRAAAHASAAHLARVLSRSAPRPGSVAAQVDACRLQTLRLMSLSTALGSAMTLCLGFLLLAHFVLLTLTLYALFGQLSHSTRSAARLPSLVAGVVFSGAVLYVVCDSGHRVGRALKTGAMQEMMAFRKRTPLVGEDLHNMIEAFVATVQEVPSDVSLSGITVVNRQLFTAVLSTMVTYLVVVVQFRVSLEAEDGDGRAALPD</sequence>
<proteinExistence type="inferred from homology"/>
<gene>
    <name evidence="8" type="primary">LOC117647500</name>
</gene>
<dbReference type="Proteomes" id="UP000515158">
    <property type="component" value="Unplaced"/>
</dbReference>
<evidence type="ECO:0000256" key="1">
    <source>
        <dbReference type="ARBA" id="ARBA00004651"/>
    </source>
</evidence>
<dbReference type="OrthoDB" id="6625921at2759"/>
<evidence type="ECO:0000256" key="4">
    <source>
        <dbReference type="ARBA" id="ARBA00022989"/>
    </source>
</evidence>
<name>A0A6P8ZBH4_THRPL</name>
<dbReference type="GO" id="GO:0007165">
    <property type="term" value="P:signal transduction"/>
    <property type="evidence" value="ECO:0007669"/>
    <property type="project" value="UniProtKB-KW"/>
</dbReference>
<feature type="transmembrane region" description="Helical" evidence="6">
    <location>
        <begin position="178"/>
        <end position="206"/>
    </location>
</feature>
<dbReference type="InterPro" id="IPR013604">
    <property type="entry name" value="7TM_chemorcpt"/>
</dbReference>
<feature type="transmembrane region" description="Helical" evidence="6">
    <location>
        <begin position="218"/>
        <end position="237"/>
    </location>
</feature>
<comment type="caution">
    <text evidence="6">Lacks conserved residue(s) required for the propagation of feature annotation.</text>
</comment>
<evidence type="ECO:0000256" key="2">
    <source>
        <dbReference type="ARBA" id="ARBA00022475"/>
    </source>
</evidence>
<accession>A0A6P8ZBH4</accession>
<evidence type="ECO:0000256" key="3">
    <source>
        <dbReference type="ARBA" id="ARBA00022692"/>
    </source>
</evidence>
<comment type="similarity">
    <text evidence="6">Belongs to the insect chemoreceptor superfamily. Gustatory receptor (GR) family.</text>
</comment>
<evidence type="ECO:0000313" key="8">
    <source>
        <dbReference type="RefSeq" id="XP_034245147.1"/>
    </source>
</evidence>
<dbReference type="AlphaFoldDB" id="A0A6P8ZBH4"/>
<keyword evidence="6" id="KW-0807">Transducer</keyword>
<reference evidence="8" key="1">
    <citation type="submission" date="2025-08" db="UniProtKB">
        <authorList>
            <consortium name="RefSeq"/>
        </authorList>
    </citation>
    <scope>IDENTIFICATION</scope>
    <source>
        <tissue evidence="8">Total insect</tissue>
    </source>
</reference>
<dbReference type="GeneID" id="117647500"/>
<evidence type="ECO:0000313" key="7">
    <source>
        <dbReference type="Proteomes" id="UP000515158"/>
    </source>
</evidence>
<evidence type="ECO:0000256" key="6">
    <source>
        <dbReference type="RuleBase" id="RU363108"/>
    </source>
</evidence>
<comment type="subcellular location">
    <subcellularLocation>
        <location evidence="1 6">Cell membrane</location>
        <topology evidence="1 6">Multi-pass membrane protein</topology>
    </subcellularLocation>
</comment>
<keyword evidence="7" id="KW-1185">Reference proteome</keyword>
<protein>
    <recommendedName>
        <fullName evidence="6">Gustatory receptor</fullName>
    </recommendedName>
</protein>
<dbReference type="GO" id="GO:0050909">
    <property type="term" value="P:sensory perception of taste"/>
    <property type="evidence" value="ECO:0007669"/>
    <property type="project" value="InterPro"/>
</dbReference>
<feature type="transmembrane region" description="Helical" evidence="6">
    <location>
        <begin position="299"/>
        <end position="319"/>
    </location>
</feature>
<keyword evidence="2 6" id="KW-1003">Cell membrane</keyword>
<keyword evidence="6" id="KW-0675">Receptor</keyword>
<feature type="transmembrane region" description="Helical" evidence="6">
    <location>
        <begin position="23"/>
        <end position="44"/>
    </location>
</feature>
<keyword evidence="5 6" id="KW-0472">Membrane</keyword>
<keyword evidence="4 6" id="KW-1133">Transmembrane helix</keyword>
<keyword evidence="3 6" id="KW-0812">Transmembrane</keyword>
<dbReference type="GO" id="GO:0005886">
    <property type="term" value="C:plasma membrane"/>
    <property type="evidence" value="ECO:0007669"/>
    <property type="project" value="UniProtKB-SubCell"/>
</dbReference>
<comment type="function">
    <text evidence="6">Gustatory receptor which mediates acceptance or avoidance behavior, depending on its substrates.</text>
</comment>
<dbReference type="Pfam" id="PF08395">
    <property type="entry name" value="7tm_7"/>
    <property type="match status" value="1"/>
</dbReference>
<feature type="transmembrane region" description="Helical" evidence="6">
    <location>
        <begin position="109"/>
        <end position="128"/>
    </location>
</feature>